<evidence type="ECO:0000313" key="3">
    <source>
        <dbReference type="Proteomes" id="UP001279734"/>
    </source>
</evidence>
<gene>
    <name evidence="2" type="ORF">Nepgr_022974</name>
</gene>
<feature type="compositionally biased region" description="Basic and acidic residues" evidence="1">
    <location>
        <begin position="91"/>
        <end position="102"/>
    </location>
</feature>
<dbReference type="AlphaFoldDB" id="A0AAD3XXA8"/>
<feature type="region of interest" description="Disordered" evidence="1">
    <location>
        <begin position="1"/>
        <end position="116"/>
    </location>
</feature>
<name>A0AAD3XXA8_NEPGR</name>
<proteinExistence type="predicted"/>
<reference evidence="2" key="1">
    <citation type="submission" date="2023-05" db="EMBL/GenBank/DDBJ databases">
        <title>Nepenthes gracilis genome sequencing.</title>
        <authorList>
            <person name="Fukushima K."/>
        </authorList>
    </citation>
    <scope>NUCLEOTIDE SEQUENCE</scope>
    <source>
        <strain evidence="2">SING2019-196</strain>
    </source>
</reference>
<feature type="compositionally biased region" description="Polar residues" evidence="1">
    <location>
        <begin position="57"/>
        <end position="86"/>
    </location>
</feature>
<evidence type="ECO:0000313" key="2">
    <source>
        <dbReference type="EMBL" id="GMH21132.1"/>
    </source>
</evidence>
<accession>A0AAD3XXA8</accession>
<organism evidence="2 3">
    <name type="scientific">Nepenthes gracilis</name>
    <name type="common">Slender pitcher plant</name>
    <dbReference type="NCBI Taxonomy" id="150966"/>
    <lineage>
        <taxon>Eukaryota</taxon>
        <taxon>Viridiplantae</taxon>
        <taxon>Streptophyta</taxon>
        <taxon>Embryophyta</taxon>
        <taxon>Tracheophyta</taxon>
        <taxon>Spermatophyta</taxon>
        <taxon>Magnoliopsida</taxon>
        <taxon>eudicotyledons</taxon>
        <taxon>Gunneridae</taxon>
        <taxon>Pentapetalae</taxon>
        <taxon>Caryophyllales</taxon>
        <taxon>Nepenthaceae</taxon>
        <taxon>Nepenthes</taxon>
    </lineage>
</organism>
<feature type="compositionally biased region" description="Polar residues" evidence="1">
    <location>
        <begin position="1"/>
        <end position="23"/>
    </location>
</feature>
<comment type="caution">
    <text evidence="2">The sequence shown here is derived from an EMBL/GenBank/DDBJ whole genome shotgun (WGS) entry which is preliminary data.</text>
</comment>
<protein>
    <submittedName>
        <fullName evidence="2">Uncharacterized protein</fullName>
    </submittedName>
</protein>
<dbReference type="Proteomes" id="UP001279734">
    <property type="component" value="Unassembled WGS sequence"/>
</dbReference>
<sequence>MHPNHHNGSGINPTPGQLHQWTKSIEAADLQHPVQEISIKQTSNKDKEYCVSPNRRYPSSNKASQTVQLREEPSPSSNKWRQQSPKSGVKIRGEIKTPEHSRQKNSSITPESDWRI</sequence>
<dbReference type="EMBL" id="BSYO01000022">
    <property type="protein sequence ID" value="GMH21132.1"/>
    <property type="molecule type" value="Genomic_DNA"/>
</dbReference>
<keyword evidence="3" id="KW-1185">Reference proteome</keyword>
<evidence type="ECO:0000256" key="1">
    <source>
        <dbReference type="SAM" id="MobiDB-lite"/>
    </source>
</evidence>